<proteinExistence type="inferred from homology"/>
<name>A0A7C9DHM5_OPUST</name>
<evidence type="ECO:0000256" key="1">
    <source>
        <dbReference type="ARBA" id="ARBA00004606"/>
    </source>
</evidence>
<dbReference type="PANTHER" id="PTHR13778:SF57">
    <property type="entry name" value="GALACTURONOSYLTRANSFERASE-LIKE 10-RELATED"/>
    <property type="match status" value="1"/>
</dbReference>
<sequence length="105" mass="12081">MPCTRRYTSSGTPPSLETVIGAPEYRHANFSAYFKGGVRSGISSELSGVFSEQPRKPCYFNTGVMVMDLGKWRTQNYCKKKSKNGWKFRRKRGFMNWVHFNVEGK</sequence>
<dbReference type="GO" id="GO:0016757">
    <property type="term" value="F:glycosyltransferase activity"/>
    <property type="evidence" value="ECO:0007669"/>
    <property type="project" value="UniProtKB-KW"/>
</dbReference>
<reference evidence="7" key="1">
    <citation type="journal article" date="2013" name="J. Plant Res.">
        <title>Effect of fungi and light on seed germination of three Opuntia species from semiarid lands of central Mexico.</title>
        <authorList>
            <person name="Delgado-Sanchez P."/>
            <person name="Jimenez-Bremont J.F."/>
            <person name="Guerrero-Gonzalez Mde L."/>
            <person name="Flores J."/>
        </authorList>
    </citation>
    <scope>NUCLEOTIDE SEQUENCE</scope>
    <source>
        <tissue evidence="7">Cladode</tissue>
    </source>
</reference>
<reference evidence="7" key="2">
    <citation type="submission" date="2020-07" db="EMBL/GenBank/DDBJ databases">
        <authorList>
            <person name="Vera ALvarez R."/>
            <person name="Arias-Moreno D.M."/>
            <person name="Jimenez-Jacinto V."/>
            <person name="Jimenez-Bremont J.F."/>
            <person name="Swaminathan K."/>
            <person name="Moose S.P."/>
            <person name="Guerrero-Gonzalez M.L."/>
            <person name="Marino-Ramirez L."/>
            <person name="Landsman D."/>
            <person name="Rodriguez-Kessler M."/>
            <person name="Delgado-Sanchez P."/>
        </authorList>
    </citation>
    <scope>NUCLEOTIDE SEQUENCE</scope>
    <source>
        <tissue evidence="7">Cladode</tissue>
    </source>
</reference>
<evidence type="ECO:0000256" key="3">
    <source>
        <dbReference type="ARBA" id="ARBA00006351"/>
    </source>
</evidence>
<comment type="similarity">
    <text evidence="3 6">Belongs to the glycosyltransferase 8 family.</text>
</comment>
<keyword evidence="4" id="KW-0328">Glycosyltransferase</keyword>
<dbReference type="EMBL" id="GISG01112021">
    <property type="protein sequence ID" value="MBA4639064.1"/>
    <property type="molecule type" value="Transcribed_RNA"/>
</dbReference>
<dbReference type="InterPro" id="IPR050748">
    <property type="entry name" value="Glycosyltrans_8_dom-fam"/>
</dbReference>
<comment type="subcellular location">
    <subcellularLocation>
        <location evidence="1">Membrane</location>
        <topology evidence="1">Single-pass type II membrane protein</topology>
    </subcellularLocation>
</comment>
<dbReference type="PANTHER" id="PTHR13778">
    <property type="entry name" value="GLYCOSYLTRANSFERASE 8 DOMAIN-CONTAINING PROTEIN"/>
    <property type="match status" value="1"/>
</dbReference>
<dbReference type="Gene3D" id="3.90.550.10">
    <property type="entry name" value="Spore Coat Polysaccharide Biosynthesis Protein SpsA, Chain A"/>
    <property type="match status" value="1"/>
</dbReference>
<organism evidence="7">
    <name type="scientific">Opuntia streptacantha</name>
    <name type="common">Prickly pear cactus</name>
    <name type="synonym">Opuntia cardona</name>
    <dbReference type="NCBI Taxonomy" id="393608"/>
    <lineage>
        <taxon>Eukaryota</taxon>
        <taxon>Viridiplantae</taxon>
        <taxon>Streptophyta</taxon>
        <taxon>Embryophyta</taxon>
        <taxon>Tracheophyta</taxon>
        <taxon>Spermatophyta</taxon>
        <taxon>Magnoliopsida</taxon>
        <taxon>eudicotyledons</taxon>
        <taxon>Gunneridae</taxon>
        <taxon>Pentapetalae</taxon>
        <taxon>Caryophyllales</taxon>
        <taxon>Cactineae</taxon>
        <taxon>Cactaceae</taxon>
        <taxon>Opuntioideae</taxon>
        <taxon>Opuntia</taxon>
    </lineage>
</organism>
<evidence type="ECO:0000256" key="2">
    <source>
        <dbReference type="ARBA" id="ARBA00004877"/>
    </source>
</evidence>
<dbReference type="EC" id="2.4.1.-" evidence="6"/>
<evidence type="ECO:0000256" key="6">
    <source>
        <dbReference type="RuleBase" id="RU362027"/>
    </source>
</evidence>
<protein>
    <recommendedName>
        <fullName evidence="6">Hexosyltransferase</fullName>
        <ecNumber evidence="6">2.4.1.-</ecNumber>
    </recommendedName>
</protein>
<evidence type="ECO:0000256" key="5">
    <source>
        <dbReference type="ARBA" id="ARBA00022679"/>
    </source>
</evidence>
<keyword evidence="5" id="KW-0808">Transferase</keyword>
<comment type="pathway">
    <text evidence="2">Glycan metabolism; pectin biosynthesis.</text>
</comment>
<dbReference type="GO" id="GO:0016020">
    <property type="term" value="C:membrane"/>
    <property type="evidence" value="ECO:0007669"/>
    <property type="project" value="UniProtKB-SubCell"/>
</dbReference>
<dbReference type="AlphaFoldDB" id="A0A7C9DHM5"/>
<dbReference type="SUPFAM" id="SSF53448">
    <property type="entry name" value="Nucleotide-diphospho-sugar transferases"/>
    <property type="match status" value="1"/>
</dbReference>
<dbReference type="Pfam" id="PF01501">
    <property type="entry name" value="Glyco_transf_8"/>
    <property type="match status" value="1"/>
</dbReference>
<evidence type="ECO:0000313" key="7">
    <source>
        <dbReference type="EMBL" id="MBA4639064.1"/>
    </source>
</evidence>
<dbReference type="InterPro" id="IPR029044">
    <property type="entry name" value="Nucleotide-diphossugar_trans"/>
</dbReference>
<accession>A0A7C9DHM5</accession>
<dbReference type="GO" id="GO:0005794">
    <property type="term" value="C:Golgi apparatus"/>
    <property type="evidence" value="ECO:0007669"/>
    <property type="project" value="TreeGrafter"/>
</dbReference>
<evidence type="ECO:0000256" key="4">
    <source>
        <dbReference type="ARBA" id="ARBA00022676"/>
    </source>
</evidence>
<dbReference type="InterPro" id="IPR002495">
    <property type="entry name" value="Glyco_trans_8"/>
</dbReference>